<dbReference type="RefSeq" id="WP_164679793.1">
    <property type="nucleotide sequence ID" value="NZ_CP049057.1"/>
</dbReference>
<proteinExistence type="predicted"/>
<reference evidence="1 2" key="1">
    <citation type="submission" date="2020-02" db="EMBL/GenBank/DDBJ databases">
        <title>Complete genome sequence of Flavobacteriaceae bacterium.</title>
        <authorList>
            <person name="Kim S.-J."/>
            <person name="Kim Y.-S."/>
            <person name="Kim K.-H."/>
        </authorList>
    </citation>
    <scope>NUCLEOTIDE SEQUENCE [LARGE SCALE GENOMIC DNA]</scope>
    <source>
        <strain evidence="1 2">RR4-40</strain>
    </source>
</reference>
<keyword evidence="2" id="KW-1185">Reference proteome</keyword>
<dbReference type="Proteomes" id="UP000505306">
    <property type="component" value="Chromosome"/>
</dbReference>
<sequence length="98" mass="11516">MPIEIRELLRKARIEEPSAPISEEIDVIRPNNRFLEDVNRCSPDLTHYIVVKARNTLPRLCHDIHKNRCFYTEVTKHTMIANFRNLTSGTNLYMPPIK</sequence>
<dbReference type="AlphaFoldDB" id="A0A6G6GMR2"/>
<gene>
    <name evidence="1" type="ORF">G5B37_09455</name>
</gene>
<accession>A0A6G6GMR2</accession>
<name>A0A6G6GMR2_9FLAO</name>
<protein>
    <submittedName>
        <fullName evidence="1">Uncharacterized protein</fullName>
    </submittedName>
</protein>
<dbReference type="EMBL" id="CP049057">
    <property type="protein sequence ID" value="QIE59780.1"/>
    <property type="molecule type" value="Genomic_DNA"/>
</dbReference>
<dbReference type="KEGG" id="mgel:G5B37_09455"/>
<evidence type="ECO:0000313" key="2">
    <source>
        <dbReference type="Proteomes" id="UP000505306"/>
    </source>
</evidence>
<organism evidence="1 2">
    <name type="scientific">Rasiella rasia</name>
    <dbReference type="NCBI Taxonomy" id="2744027"/>
    <lineage>
        <taxon>Bacteria</taxon>
        <taxon>Pseudomonadati</taxon>
        <taxon>Bacteroidota</taxon>
        <taxon>Flavobacteriia</taxon>
        <taxon>Flavobacteriales</taxon>
        <taxon>Flavobacteriaceae</taxon>
        <taxon>Rasiella</taxon>
    </lineage>
</organism>
<evidence type="ECO:0000313" key="1">
    <source>
        <dbReference type="EMBL" id="QIE59780.1"/>
    </source>
</evidence>